<dbReference type="PROSITE" id="PS51332">
    <property type="entry name" value="B12_BINDING"/>
    <property type="match status" value="1"/>
</dbReference>
<evidence type="ECO:0000259" key="7">
    <source>
        <dbReference type="PROSITE" id="PS51918"/>
    </source>
</evidence>
<dbReference type="PANTHER" id="PTHR43409">
    <property type="entry name" value="ANAEROBIC MAGNESIUM-PROTOPORPHYRIN IX MONOMETHYL ESTER CYCLASE-RELATED"/>
    <property type="match status" value="1"/>
</dbReference>
<evidence type="ECO:0000256" key="1">
    <source>
        <dbReference type="ARBA" id="ARBA00001966"/>
    </source>
</evidence>
<feature type="domain" description="B12-binding" evidence="6">
    <location>
        <begin position="1"/>
        <end position="134"/>
    </location>
</feature>
<dbReference type="Gene3D" id="3.80.30.20">
    <property type="entry name" value="tm_1862 like domain"/>
    <property type="match status" value="1"/>
</dbReference>
<dbReference type="InterPro" id="IPR007197">
    <property type="entry name" value="rSAM"/>
</dbReference>
<dbReference type="SUPFAM" id="SSF102114">
    <property type="entry name" value="Radical SAM enzymes"/>
    <property type="match status" value="1"/>
</dbReference>
<evidence type="ECO:0000256" key="2">
    <source>
        <dbReference type="ARBA" id="ARBA00022691"/>
    </source>
</evidence>
<dbReference type="Pfam" id="PF02310">
    <property type="entry name" value="B12-binding"/>
    <property type="match status" value="1"/>
</dbReference>
<dbReference type="GO" id="GO:0031419">
    <property type="term" value="F:cobalamin binding"/>
    <property type="evidence" value="ECO:0007669"/>
    <property type="project" value="InterPro"/>
</dbReference>
<evidence type="ECO:0000313" key="8">
    <source>
        <dbReference type="EMBL" id="MBC8610095.1"/>
    </source>
</evidence>
<comment type="cofactor">
    <cofactor evidence="1">
        <name>[4Fe-4S] cluster</name>
        <dbReference type="ChEBI" id="CHEBI:49883"/>
    </cofactor>
</comment>
<dbReference type="PROSITE" id="PS51918">
    <property type="entry name" value="RADICAL_SAM"/>
    <property type="match status" value="1"/>
</dbReference>
<protein>
    <submittedName>
        <fullName evidence="8">B12-binding domain-containing radical SAM protein</fullName>
    </submittedName>
</protein>
<dbReference type="Pfam" id="PF13311">
    <property type="entry name" value="DUF4080"/>
    <property type="match status" value="1"/>
</dbReference>
<feature type="domain" description="Radical SAM core" evidence="7">
    <location>
        <begin position="170"/>
        <end position="395"/>
    </location>
</feature>
<dbReference type="RefSeq" id="WP_154824537.1">
    <property type="nucleotide sequence ID" value="NZ_JACRTL010000001.1"/>
</dbReference>
<keyword evidence="2" id="KW-0949">S-adenosyl-L-methionine</keyword>
<dbReference type="InterPro" id="IPR025288">
    <property type="entry name" value="DUF4080"/>
</dbReference>
<evidence type="ECO:0000259" key="6">
    <source>
        <dbReference type="PROSITE" id="PS51332"/>
    </source>
</evidence>
<dbReference type="SMART" id="SM00729">
    <property type="entry name" value="Elp3"/>
    <property type="match status" value="1"/>
</dbReference>
<proteinExistence type="predicted"/>
<accession>A0A8J6P6F7</accession>
<dbReference type="PANTHER" id="PTHR43409:SF16">
    <property type="entry name" value="SLR0320 PROTEIN"/>
    <property type="match status" value="1"/>
</dbReference>
<dbReference type="GO" id="GO:0051539">
    <property type="term" value="F:4 iron, 4 sulfur cluster binding"/>
    <property type="evidence" value="ECO:0007669"/>
    <property type="project" value="UniProtKB-KW"/>
</dbReference>
<evidence type="ECO:0000256" key="3">
    <source>
        <dbReference type="ARBA" id="ARBA00022723"/>
    </source>
</evidence>
<reference evidence="8" key="1">
    <citation type="submission" date="2020-08" db="EMBL/GenBank/DDBJ databases">
        <title>Genome public.</title>
        <authorList>
            <person name="Liu C."/>
            <person name="Sun Q."/>
        </authorList>
    </citation>
    <scope>NUCLEOTIDE SEQUENCE</scope>
    <source>
        <strain evidence="8">NSJ-15</strain>
    </source>
</reference>
<sequence length="579" mass="66929">MKTLLVGINAKYIHSNLAIRYLKEYAQSRGVSGICLAEFTINQRPEQILPEIFKECPDVIGFSCYIWNFSIVCRLAAELKKVLPQAFIFFGGPEVSYNAAQVLERTSADLVVHGEGEETVFRLLQALESKAPLQSIPGITCWVEGSISENPDMPPISMDDLPFVYHNMTELEHKIIYFESSRGCPFSCQYCLSCNDHNVRFMSLPKVFRALDFFLSQKVRQVKFVDRTFNCDKQYAMSIWQYLAEHDNGITNFHFEIAAELLDGEILSFLKTVRRGQFQFEIGVQSTYPPTLKAIRRITKLSLLRHIVGELKQGNNIHLHLDLIIGLPLESYEQFQQSFNDVYSLSPDQLQVGFLKLLKGSGLYETASQYGIVCSEFPPYEVLYTRELPYEKLLKLKMLEEMVETYYNSGRFQQLISYLVGLFPTPFDCFEALASFYEEQGYHLVSHSNVEYYTILYRFFQTLNRGDSTRFQWLAKHDLYSHEKAKKIPEWLTVSLEPEYRGCIYRFFDDPDKVANYLPQLSGTETKLICRQAHIEVFPSPEQEVERVAVLYSYRQRDLLGNAQTTILPMKELEDDGTN</sequence>
<evidence type="ECO:0000313" key="9">
    <source>
        <dbReference type="Proteomes" id="UP000632659"/>
    </source>
</evidence>
<dbReference type="AlphaFoldDB" id="A0A8J6P6F7"/>
<dbReference type="InterPro" id="IPR006638">
    <property type="entry name" value="Elp3/MiaA/NifB-like_rSAM"/>
</dbReference>
<dbReference type="SFLD" id="SFLDG01082">
    <property type="entry name" value="B12-binding_domain_containing"/>
    <property type="match status" value="1"/>
</dbReference>
<dbReference type="InterPro" id="IPR051198">
    <property type="entry name" value="BchE-like"/>
</dbReference>
<dbReference type="InterPro" id="IPR006158">
    <property type="entry name" value="Cobalamin-bd"/>
</dbReference>
<evidence type="ECO:0000256" key="5">
    <source>
        <dbReference type="ARBA" id="ARBA00023014"/>
    </source>
</evidence>
<gene>
    <name evidence="8" type="ORF">H8702_03020</name>
</gene>
<keyword evidence="9" id="KW-1185">Reference proteome</keyword>
<dbReference type="SFLD" id="SFLDG01123">
    <property type="entry name" value="methyltransferase_(Class_B)"/>
    <property type="match status" value="1"/>
</dbReference>
<evidence type="ECO:0000256" key="4">
    <source>
        <dbReference type="ARBA" id="ARBA00023004"/>
    </source>
</evidence>
<dbReference type="Proteomes" id="UP000632659">
    <property type="component" value="Unassembled WGS sequence"/>
</dbReference>
<dbReference type="Gene3D" id="3.40.50.280">
    <property type="entry name" value="Cobalamin-binding domain"/>
    <property type="match status" value="1"/>
</dbReference>
<dbReference type="CDD" id="cd02068">
    <property type="entry name" value="radical_SAM_B12_BD"/>
    <property type="match status" value="1"/>
</dbReference>
<dbReference type="EMBL" id="JACRTL010000001">
    <property type="protein sequence ID" value="MBC8610095.1"/>
    <property type="molecule type" value="Genomic_DNA"/>
</dbReference>
<keyword evidence="3" id="KW-0479">Metal-binding</keyword>
<organism evidence="8 9">
    <name type="scientific">Massiliimalia timonensis</name>
    <dbReference type="NCBI Taxonomy" id="1987501"/>
    <lineage>
        <taxon>Bacteria</taxon>
        <taxon>Bacillati</taxon>
        <taxon>Bacillota</taxon>
        <taxon>Clostridia</taxon>
        <taxon>Eubacteriales</taxon>
        <taxon>Oscillospiraceae</taxon>
        <taxon>Massiliimalia</taxon>
    </lineage>
</organism>
<dbReference type="InterPro" id="IPR034466">
    <property type="entry name" value="Methyltransferase_Class_B"/>
</dbReference>
<dbReference type="InterPro" id="IPR058240">
    <property type="entry name" value="rSAM_sf"/>
</dbReference>
<comment type="caution">
    <text evidence="8">The sequence shown here is derived from an EMBL/GenBank/DDBJ whole genome shotgun (WGS) entry which is preliminary data.</text>
</comment>
<keyword evidence="5" id="KW-0411">Iron-sulfur</keyword>
<name>A0A8J6P6F7_9FIRM</name>
<dbReference type="SUPFAM" id="SSF52242">
    <property type="entry name" value="Cobalamin (vitamin B12)-binding domain"/>
    <property type="match status" value="1"/>
</dbReference>
<dbReference type="GO" id="GO:0046872">
    <property type="term" value="F:metal ion binding"/>
    <property type="evidence" value="ECO:0007669"/>
    <property type="project" value="UniProtKB-KW"/>
</dbReference>
<dbReference type="GO" id="GO:0005829">
    <property type="term" value="C:cytosol"/>
    <property type="evidence" value="ECO:0007669"/>
    <property type="project" value="TreeGrafter"/>
</dbReference>
<dbReference type="SFLD" id="SFLDS00029">
    <property type="entry name" value="Radical_SAM"/>
    <property type="match status" value="1"/>
</dbReference>
<keyword evidence="4" id="KW-0408">Iron</keyword>
<dbReference type="Pfam" id="PF04055">
    <property type="entry name" value="Radical_SAM"/>
    <property type="match status" value="1"/>
</dbReference>
<dbReference type="InterPro" id="IPR023404">
    <property type="entry name" value="rSAM_horseshoe"/>
</dbReference>
<dbReference type="GO" id="GO:0003824">
    <property type="term" value="F:catalytic activity"/>
    <property type="evidence" value="ECO:0007669"/>
    <property type="project" value="InterPro"/>
</dbReference>
<dbReference type="InterPro" id="IPR036724">
    <property type="entry name" value="Cobalamin-bd_sf"/>
</dbReference>